<keyword evidence="2" id="KW-1185">Reference proteome</keyword>
<dbReference type="Proteomes" id="UP000283090">
    <property type="component" value="Unassembled WGS sequence"/>
</dbReference>
<gene>
    <name evidence="1" type="ORF">DFL_000398</name>
</gene>
<dbReference type="GeneID" id="93582709"/>
<dbReference type="EMBL" id="SAEB01000001">
    <property type="protein sequence ID" value="RVD89387.1"/>
    <property type="molecule type" value="Genomic_DNA"/>
</dbReference>
<protein>
    <submittedName>
        <fullName evidence="1">Uncharacterized protein</fullName>
    </submittedName>
</protein>
<accession>A0A437AF11</accession>
<sequence length="70" mass="8047">MFRFYRVQGGLCGFLPSAVEGTFKHTFAPLPRARLTRCRRTRALGTANRLDELLPNKRPDIRFKILSVVL</sequence>
<evidence type="ECO:0000313" key="1">
    <source>
        <dbReference type="EMBL" id="RVD89387.1"/>
    </source>
</evidence>
<evidence type="ECO:0000313" key="2">
    <source>
        <dbReference type="Proteomes" id="UP000283090"/>
    </source>
</evidence>
<comment type="caution">
    <text evidence="1">The sequence shown here is derived from an EMBL/GenBank/DDBJ whole genome shotgun (WGS) entry which is preliminary data.</text>
</comment>
<reference evidence="1 2" key="1">
    <citation type="submission" date="2019-01" db="EMBL/GenBank/DDBJ databases">
        <title>Intercellular communication is required for trap formation in the nematode-trapping fungus Duddingtonia flagrans.</title>
        <authorList>
            <person name="Youssar L."/>
            <person name="Wernet V."/>
            <person name="Hensel N."/>
            <person name="Hildebrandt H.-G."/>
            <person name="Fischer R."/>
        </authorList>
    </citation>
    <scope>NUCLEOTIDE SEQUENCE [LARGE SCALE GENOMIC DNA]</scope>
    <source>
        <strain evidence="1 2">CBS H-5679</strain>
    </source>
</reference>
<organism evidence="1 2">
    <name type="scientific">Arthrobotrys flagrans</name>
    <name type="common">Nematode-trapping fungus</name>
    <name type="synonym">Trichothecium flagrans</name>
    <dbReference type="NCBI Taxonomy" id="97331"/>
    <lineage>
        <taxon>Eukaryota</taxon>
        <taxon>Fungi</taxon>
        <taxon>Dikarya</taxon>
        <taxon>Ascomycota</taxon>
        <taxon>Pezizomycotina</taxon>
        <taxon>Orbiliomycetes</taxon>
        <taxon>Orbiliales</taxon>
        <taxon>Orbiliaceae</taxon>
        <taxon>Arthrobotrys</taxon>
    </lineage>
</organism>
<proteinExistence type="predicted"/>
<dbReference type="RefSeq" id="XP_067494931.1">
    <property type="nucleotide sequence ID" value="XM_067632998.1"/>
</dbReference>
<dbReference type="AlphaFoldDB" id="A0A437AF11"/>
<name>A0A437AF11_ARTFL</name>
<dbReference type="VEuPathDB" id="FungiDB:DFL_000398"/>